<dbReference type="PANTHER" id="PTHR13779:SF7">
    <property type="entry name" value="ATPASE WRNIP1"/>
    <property type="match status" value="1"/>
</dbReference>
<dbReference type="InterPro" id="IPR027417">
    <property type="entry name" value="P-loop_NTPase"/>
</dbReference>
<dbReference type="InterPro" id="IPR051314">
    <property type="entry name" value="AAA_ATPase_RarA/MGS1/WRNIP1"/>
</dbReference>
<name>A0AAD4SU87_9MAGN</name>
<accession>A0AAD4SU87</accession>
<dbReference type="EMBL" id="JAJJMB010008687">
    <property type="protein sequence ID" value="KAI3921383.1"/>
    <property type="molecule type" value="Genomic_DNA"/>
</dbReference>
<protein>
    <recommendedName>
        <fullName evidence="1">MgsA AAA+ ATPase C-terminal domain-containing protein</fullName>
    </recommendedName>
</protein>
<sequence>MSGRSGNYCLITLTDSLALAASGGKCTLKATQWILHNHVIDRARHPLPSLNSIIRTSLNSERLPSIILWATVLVLRMLVRESVDEPHRFNEAQQDSFLPVIEDASIVFVGATMRTHLFIGLPHCCLPNHSFHLITLNSLQPENIVTLLNRAAIDSEEKGVEEEVLEIISLNCDGDARVALNALEISATIAAGRVKGNEEKAHNETPVVVVVDGENVVGSDSKSDGAVVSVDDAKEALQCSDASAAIYWLDRMLQGGEEPLYIPRRLIWFACEYVGLADPTALNQSLASQCVAYLALAPESVAVYQAIGAAQKMVKESAGQNEGLMKEIGYGKGYIYPPNDPLSSSLQTYLPSSLQGYTFLNWPGPNPKSNR</sequence>
<dbReference type="CDD" id="cd18139">
    <property type="entry name" value="HLD_clamp_RarA"/>
    <property type="match status" value="1"/>
</dbReference>
<comment type="caution">
    <text evidence="2">The sequence shown here is derived from an EMBL/GenBank/DDBJ whole genome shotgun (WGS) entry which is preliminary data.</text>
</comment>
<dbReference type="InterPro" id="IPR008921">
    <property type="entry name" value="DNA_pol3_clamp-load_cplx_C"/>
</dbReference>
<dbReference type="Gene3D" id="1.20.272.10">
    <property type="match status" value="1"/>
</dbReference>
<dbReference type="Pfam" id="PF12002">
    <property type="entry name" value="MgsA_C"/>
    <property type="match status" value="2"/>
</dbReference>
<dbReference type="GO" id="GO:0003677">
    <property type="term" value="F:DNA binding"/>
    <property type="evidence" value="ECO:0007669"/>
    <property type="project" value="InterPro"/>
</dbReference>
<dbReference type="GO" id="GO:0008047">
    <property type="term" value="F:enzyme activator activity"/>
    <property type="evidence" value="ECO:0007669"/>
    <property type="project" value="TreeGrafter"/>
</dbReference>
<dbReference type="InterPro" id="IPR021886">
    <property type="entry name" value="MgsA_C"/>
</dbReference>
<dbReference type="SUPFAM" id="SSF48019">
    <property type="entry name" value="post-AAA+ oligomerization domain-like"/>
    <property type="match status" value="1"/>
</dbReference>
<feature type="domain" description="MgsA AAA+ ATPase C-terminal" evidence="1">
    <location>
        <begin position="240"/>
        <end position="286"/>
    </location>
</feature>
<proteinExistence type="predicted"/>
<dbReference type="GO" id="GO:0017116">
    <property type="term" value="F:single-stranded DNA helicase activity"/>
    <property type="evidence" value="ECO:0007669"/>
    <property type="project" value="TreeGrafter"/>
</dbReference>
<dbReference type="AlphaFoldDB" id="A0AAD4SU87"/>
<dbReference type="Proteomes" id="UP001202328">
    <property type="component" value="Unassembled WGS sequence"/>
</dbReference>
<dbReference type="GO" id="GO:0006261">
    <property type="term" value="P:DNA-templated DNA replication"/>
    <property type="evidence" value="ECO:0007669"/>
    <property type="project" value="TreeGrafter"/>
</dbReference>
<evidence type="ECO:0000313" key="2">
    <source>
        <dbReference type="EMBL" id="KAI3921383.1"/>
    </source>
</evidence>
<dbReference type="GO" id="GO:0005634">
    <property type="term" value="C:nucleus"/>
    <property type="evidence" value="ECO:0007669"/>
    <property type="project" value="TreeGrafter"/>
</dbReference>
<evidence type="ECO:0000313" key="3">
    <source>
        <dbReference type="Proteomes" id="UP001202328"/>
    </source>
</evidence>
<organism evidence="2 3">
    <name type="scientific">Papaver atlanticum</name>
    <dbReference type="NCBI Taxonomy" id="357466"/>
    <lineage>
        <taxon>Eukaryota</taxon>
        <taxon>Viridiplantae</taxon>
        <taxon>Streptophyta</taxon>
        <taxon>Embryophyta</taxon>
        <taxon>Tracheophyta</taxon>
        <taxon>Spermatophyta</taxon>
        <taxon>Magnoliopsida</taxon>
        <taxon>Ranunculales</taxon>
        <taxon>Papaveraceae</taxon>
        <taxon>Papaveroideae</taxon>
        <taxon>Papaver</taxon>
    </lineage>
</organism>
<dbReference type="Gene3D" id="1.10.8.60">
    <property type="match status" value="1"/>
</dbReference>
<evidence type="ECO:0000259" key="1">
    <source>
        <dbReference type="Pfam" id="PF12002"/>
    </source>
</evidence>
<feature type="domain" description="MgsA AAA+ ATPase C-terminal" evidence="1">
    <location>
        <begin position="288"/>
        <end position="359"/>
    </location>
</feature>
<gene>
    <name evidence="2" type="ORF">MKW98_013317</name>
</gene>
<dbReference type="PANTHER" id="PTHR13779">
    <property type="entry name" value="WERNER HELICASE-INTERACTING PROTEIN 1 FAMILY MEMBER"/>
    <property type="match status" value="1"/>
</dbReference>
<dbReference type="SUPFAM" id="SSF52540">
    <property type="entry name" value="P-loop containing nucleoside triphosphate hydrolases"/>
    <property type="match status" value="1"/>
</dbReference>
<reference evidence="2" key="1">
    <citation type="submission" date="2022-04" db="EMBL/GenBank/DDBJ databases">
        <title>A functionally conserved STORR gene fusion in Papaver species that diverged 16.8 million years ago.</title>
        <authorList>
            <person name="Catania T."/>
        </authorList>
    </citation>
    <scope>NUCLEOTIDE SEQUENCE</scope>
    <source>
        <strain evidence="2">S-188037</strain>
    </source>
</reference>
<keyword evidence="3" id="KW-1185">Reference proteome</keyword>
<dbReference type="GO" id="GO:0000731">
    <property type="term" value="P:DNA synthesis involved in DNA repair"/>
    <property type="evidence" value="ECO:0007669"/>
    <property type="project" value="TreeGrafter"/>
</dbReference>